<organism evidence="2 3">
    <name type="scientific">Bradyrhizobium stylosanthis</name>
    <dbReference type="NCBI Taxonomy" id="1803665"/>
    <lineage>
        <taxon>Bacteria</taxon>
        <taxon>Pseudomonadati</taxon>
        <taxon>Pseudomonadota</taxon>
        <taxon>Alphaproteobacteria</taxon>
        <taxon>Hyphomicrobiales</taxon>
        <taxon>Nitrobacteraceae</taxon>
        <taxon>Bradyrhizobium</taxon>
    </lineage>
</organism>
<evidence type="ECO:0000256" key="1">
    <source>
        <dbReference type="SAM" id="SignalP"/>
    </source>
</evidence>
<dbReference type="AlphaFoldDB" id="A0A560E577"/>
<name>A0A560E577_9BRAD</name>
<dbReference type="RefSeq" id="WP_145659598.1">
    <property type="nucleotide sequence ID" value="NZ_VITK01000002.1"/>
</dbReference>
<dbReference type="Proteomes" id="UP000319949">
    <property type="component" value="Unassembled WGS sequence"/>
</dbReference>
<keyword evidence="1" id="KW-0732">Signal</keyword>
<keyword evidence="3" id="KW-1185">Reference proteome</keyword>
<feature type="chain" id="PRO_5021912265" evidence="1">
    <location>
        <begin position="20"/>
        <end position="81"/>
    </location>
</feature>
<comment type="caution">
    <text evidence="2">The sequence shown here is derived from an EMBL/GenBank/DDBJ whole genome shotgun (WGS) entry which is preliminary data.</text>
</comment>
<evidence type="ECO:0000313" key="2">
    <source>
        <dbReference type="EMBL" id="TWB04496.1"/>
    </source>
</evidence>
<protein>
    <submittedName>
        <fullName evidence="2">Uncharacterized protein</fullName>
    </submittedName>
</protein>
<dbReference type="OrthoDB" id="8253656at2"/>
<dbReference type="EMBL" id="VITK01000002">
    <property type="protein sequence ID" value="TWB04496.1"/>
    <property type="molecule type" value="Genomic_DNA"/>
</dbReference>
<accession>A0A560E577</accession>
<evidence type="ECO:0000313" key="3">
    <source>
        <dbReference type="Proteomes" id="UP000319949"/>
    </source>
</evidence>
<feature type="signal peptide" evidence="1">
    <location>
        <begin position="1"/>
        <end position="19"/>
    </location>
</feature>
<sequence>MKLLAALLFTVASVGAASAETAVEKQCASGKCTCTYIASTCKAWNSKHGGDLAACEGYRQSCLSSGRWDDRNRHIDVVVKK</sequence>
<proteinExistence type="predicted"/>
<gene>
    <name evidence="2" type="ORF">FBZ96_102972</name>
</gene>
<reference evidence="2 3" key="1">
    <citation type="submission" date="2019-06" db="EMBL/GenBank/DDBJ databases">
        <title>Genomic Encyclopedia of Type Strains, Phase IV (KMG-V): Genome sequencing to study the core and pangenomes of soil and plant-associated prokaryotes.</title>
        <authorList>
            <person name="Whitman W."/>
        </authorList>
    </citation>
    <scope>NUCLEOTIDE SEQUENCE [LARGE SCALE GENOMIC DNA]</scope>
    <source>
        <strain evidence="2 3">BR 510</strain>
    </source>
</reference>